<feature type="compositionally biased region" description="Low complexity" evidence="6">
    <location>
        <begin position="172"/>
        <end position="182"/>
    </location>
</feature>
<evidence type="ECO:0000256" key="4">
    <source>
        <dbReference type="ARBA" id="ARBA00022777"/>
    </source>
</evidence>
<evidence type="ECO:0000313" key="8">
    <source>
        <dbReference type="EMBL" id="CAD9359638.1"/>
    </source>
</evidence>
<gene>
    <name evidence="8" type="ORF">OSIN01602_LOCUS20002</name>
    <name evidence="9" type="ORF">OSIN01602_LOCUS20003</name>
</gene>
<dbReference type="InterPro" id="IPR011009">
    <property type="entry name" value="Kinase-like_dom_sf"/>
</dbReference>
<keyword evidence="3" id="KW-0547">Nucleotide-binding</keyword>
<dbReference type="Gene3D" id="1.10.510.10">
    <property type="entry name" value="Transferase(Phosphotransferase) domain 1"/>
    <property type="match status" value="1"/>
</dbReference>
<dbReference type="AlphaFoldDB" id="A0A6U1Z0I4"/>
<dbReference type="InterPro" id="IPR050205">
    <property type="entry name" value="CDPK_Ser/Thr_kinases"/>
</dbReference>
<evidence type="ECO:0000256" key="3">
    <source>
        <dbReference type="ARBA" id="ARBA00022741"/>
    </source>
</evidence>
<keyword evidence="4" id="KW-0418">Kinase</keyword>
<dbReference type="SUPFAM" id="SSF56112">
    <property type="entry name" value="Protein kinase-like (PK-like)"/>
    <property type="match status" value="1"/>
</dbReference>
<dbReference type="SMART" id="SM00220">
    <property type="entry name" value="S_TKc"/>
    <property type="match status" value="1"/>
</dbReference>
<keyword evidence="5" id="KW-0067">ATP-binding</keyword>
<feature type="compositionally biased region" description="Polar residues" evidence="6">
    <location>
        <begin position="10"/>
        <end position="19"/>
    </location>
</feature>
<dbReference type="CDD" id="cd05117">
    <property type="entry name" value="STKc_CAMK"/>
    <property type="match status" value="1"/>
</dbReference>
<dbReference type="EMBL" id="HBGO01034624">
    <property type="protein sequence ID" value="CAD9359639.1"/>
    <property type="molecule type" value="Transcribed_RNA"/>
</dbReference>
<dbReference type="GO" id="GO:0005524">
    <property type="term" value="F:ATP binding"/>
    <property type="evidence" value="ECO:0007669"/>
    <property type="project" value="UniProtKB-KW"/>
</dbReference>
<feature type="region of interest" description="Disordered" evidence="6">
    <location>
        <begin position="1"/>
        <end position="257"/>
    </location>
</feature>
<reference evidence="9" key="1">
    <citation type="submission" date="2021-01" db="EMBL/GenBank/DDBJ databases">
        <authorList>
            <person name="Corre E."/>
            <person name="Pelletier E."/>
            <person name="Niang G."/>
            <person name="Scheremetjew M."/>
            <person name="Finn R."/>
            <person name="Kale V."/>
            <person name="Holt S."/>
            <person name="Cochrane G."/>
            <person name="Meng A."/>
            <person name="Brown T."/>
            <person name="Cohen L."/>
        </authorList>
    </citation>
    <scope>NUCLEOTIDE SEQUENCE</scope>
    <source>
        <strain evidence="9">Grunow 1884</strain>
    </source>
</reference>
<sequence length="572" mass="61612">MSKWLKRGFGQNNSASNLNIGAADLGNEGAPEGNMAPGATTAATGSQYSTPPPAPQMAGYGAAPGEHQPMGVIDDYHHGDRNKGYHYQGHGGPGGTTSSRAGSTGHHSERSSRSSRSRHSQSPANGATAEESERIRHRSRSNRSSRSGRSSSSRNRAAGGHQQPPPSHHSQHYQYASSPQQHGGAGGAPSGHNGSAPPQHHHHFHSQGPPPQTGHSHQYGKSPGGGAAVTPSPPQDSSQQYPAAVSGTSSQQQSSHRRPAYLLHRDLVIGKGSYGQVCIASRGEAEGHAPSGGRGSGKRKKFACKCVVLRNDPKYIAKLQEEVNVLRELRGHENVIRLYDVFCVDNELFIITELGRGGDLFHLLTTHPKHGVTEAYAAKTVAQMLSAVAFLHSRNICHRDLKLENWVLESGKDVWSPLKLIDFGLSTHFNPGHRLSRVVGSSYYVAPEVLKKSYTEACDLWSLGVIVYMLLSGAPPFYGKNDEAIKASIVQGEYTFPHELFRDVSDEAMAFVSTLLSYNIEYRYTAEQALTHPWLSANCDPEILQRAKDGARGVGPACSNMSDVGAPEPMQL</sequence>
<name>A0A6U1Z0I4_TRICV</name>
<dbReference type="PROSITE" id="PS50011">
    <property type="entry name" value="PROTEIN_KINASE_DOM"/>
    <property type="match status" value="1"/>
</dbReference>
<evidence type="ECO:0000259" key="7">
    <source>
        <dbReference type="PROSITE" id="PS50011"/>
    </source>
</evidence>
<evidence type="ECO:0000256" key="2">
    <source>
        <dbReference type="ARBA" id="ARBA00022679"/>
    </source>
</evidence>
<evidence type="ECO:0000256" key="1">
    <source>
        <dbReference type="ARBA" id="ARBA00022527"/>
    </source>
</evidence>
<feature type="compositionally biased region" description="Low complexity" evidence="6">
    <location>
        <begin position="96"/>
        <end position="105"/>
    </location>
</feature>
<evidence type="ECO:0000256" key="5">
    <source>
        <dbReference type="ARBA" id="ARBA00022840"/>
    </source>
</evidence>
<dbReference type="PANTHER" id="PTHR24349">
    <property type="entry name" value="SERINE/THREONINE-PROTEIN KINASE"/>
    <property type="match status" value="1"/>
</dbReference>
<keyword evidence="2" id="KW-0808">Transferase</keyword>
<feature type="compositionally biased region" description="Basic and acidic residues" evidence="6">
    <location>
        <begin position="74"/>
        <end position="83"/>
    </location>
</feature>
<feature type="domain" description="Protein kinase" evidence="7">
    <location>
        <begin position="263"/>
        <end position="535"/>
    </location>
</feature>
<proteinExistence type="predicted"/>
<dbReference type="InterPro" id="IPR000719">
    <property type="entry name" value="Prot_kinase_dom"/>
</dbReference>
<feature type="compositionally biased region" description="Low complexity" evidence="6">
    <location>
        <begin position="144"/>
        <end position="156"/>
    </location>
</feature>
<organism evidence="9">
    <name type="scientific">Trieres chinensis</name>
    <name type="common">Marine centric diatom</name>
    <name type="synonym">Odontella sinensis</name>
    <dbReference type="NCBI Taxonomy" id="1514140"/>
    <lineage>
        <taxon>Eukaryota</taxon>
        <taxon>Sar</taxon>
        <taxon>Stramenopiles</taxon>
        <taxon>Ochrophyta</taxon>
        <taxon>Bacillariophyta</taxon>
        <taxon>Mediophyceae</taxon>
        <taxon>Biddulphiophycidae</taxon>
        <taxon>Eupodiscales</taxon>
        <taxon>Parodontellaceae</taxon>
        <taxon>Trieres</taxon>
    </lineage>
</organism>
<dbReference type="GO" id="GO:0004674">
    <property type="term" value="F:protein serine/threonine kinase activity"/>
    <property type="evidence" value="ECO:0007669"/>
    <property type="project" value="UniProtKB-KW"/>
</dbReference>
<feature type="region of interest" description="Disordered" evidence="6">
    <location>
        <begin position="553"/>
        <end position="572"/>
    </location>
</feature>
<dbReference type="EMBL" id="HBGO01034623">
    <property type="protein sequence ID" value="CAD9359638.1"/>
    <property type="molecule type" value="Transcribed_RNA"/>
</dbReference>
<dbReference type="FunFam" id="1.10.510.10:FF:001413">
    <property type="entry name" value="Predicted protein"/>
    <property type="match status" value="1"/>
</dbReference>
<dbReference type="Pfam" id="PF00069">
    <property type="entry name" value="Pkinase"/>
    <property type="match status" value="1"/>
</dbReference>
<accession>A0A6U1Z0I4</accession>
<evidence type="ECO:0000256" key="6">
    <source>
        <dbReference type="SAM" id="MobiDB-lite"/>
    </source>
</evidence>
<evidence type="ECO:0000313" key="9">
    <source>
        <dbReference type="EMBL" id="CAD9359639.1"/>
    </source>
</evidence>
<keyword evidence="1" id="KW-0723">Serine/threonine-protein kinase</keyword>
<protein>
    <recommendedName>
        <fullName evidence="7">Protein kinase domain-containing protein</fullName>
    </recommendedName>
</protein>